<organism evidence="11">
    <name type="scientific">Clastoptera arizonana</name>
    <name type="common">Arizona spittle bug</name>
    <dbReference type="NCBI Taxonomy" id="38151"/>
    <lineage>
        <taxon>Eukaryota</taxon>
        <taxon>Metazoa</taxon>
        <taxon>Ecdysozoa</taxon>
        <taxon>Arthropoda</taxon>
        <taxon>Hexapoda</taxon>
        <taxon>Insecta</taxon>
        <taxon>Pterygota</taxon>
        <taxon>Neoptera</taxon>
        <taxon>Paraneoptera</taxon>
        <taxon>Hemiptera</taxon>
        <taxon>Auchenorrhyncha</taxon>
        <taxon>Cercopoidea</taxon>
        <taxon>Clastopteridae</taxon>
        <taxon>Clastoptera</taxon>
    </lineage>
</organism>
<dbReference type="SUPFAM" id="SSF53850">
    <property type="entry name" value="Periplasmic binding protein-like II"/>
    <property type="match status" value="1"/>
</dbReference>
<keyword evidence="5 9" id="KW-1133">Transmembrane helix</keyword>
<evidence type="ECO:0000256" key="1">
    <source>
        <dbReference type="ARBA" id="ARBA00004651"/>
    </source>
</evidence>
<keyword evidence="3" id="KW-1003">Cell membrane</keyword>
<dbReference type="InterPro" id="IPR052192">
    <property type="entry name" value="Insect_Ionotropic_Sensory_Rcpt"/>
</dbReference>
<keyword evidence="7" id="KW-0675">Receptor</keyword>
<protein>
    <recommendedName>
        <fullName evidence="10">Ionotropic glutamate receptor C-terminal domain-containing protein</fullName>
    </recommendedName>
</protein>
<feature type="domain" description="Ionotropic glutamate receptor C-terminal" evidence="10">
    <location>
        <begin position="14"/>
        <end position="234"/>
    </location>
</feature>
<gene>
    <name evidence="11" type="ORF">g.40002</name>
</gene>
<dbReference type="PANTHER" id="PTHR42643:SF42">
    <property type="entry name" value="IONOTROPIC GLUTAMATE RECEPTOR L-GLUTAMATE AND GLYCINE-BINDING DOMAIN-CONTAINING PROTEIN"/>
    <property type="match status" value="1"/>
</dbReference>
<comment type="subcellular location">
    <subcellularLocation>
        <location evidence="1">Cell membrane</location>
        <topology evidence="1">Multi-pass membrane protein</topology>
    </subcellularLocation>
</comment>
<keyword evidence="4 9" id="KW-0812">Transmembrane</keyword>
<evidence type="ECO:0000256" key="8">
    <source>
        <dbReference type="ARBA" id="ARBA00023180"/>
    </source>
</evidence>
<dbReference type="GO" id="GO:0005886">
    <property type="term" value="C:plasma membrane"/>
    <property type="evidence" value="ECO:0007669"/>
    <property type="project" value="UniProtKB-SubCell"/>
</dbReference>
<dbReference type="GO" id="GO:0015276">
    <property type="term" value="F:ligand-gated monoatomic ion channel activity"/>
    <property type="evidence" value="ECO:0007669"/>
    <property type="project" value="InterPro"/>
</dbReference>
<evidence type="ECO:0000259" key="10">
    <source>
        <dbReference type="Pfam" id="PF00060"/>
    </source>
</evidence>
<dbReference type="Gene3D" id="1.10.287.70">
    <property type="match status" value="1"/>
</dbReference>
<evidence type="ECO:0000256" key="4">
    <source>
        <dbReference type="ARBA" id="ARBA00022692"/>
    </source>
</evidence>
<reference evidence="11" key="1">
    <citation type="submission" date="2015-12" db="EMBL/GenBank/DDBJ databases">
        <title>De novo transcriptome assembly of four potential Pierce s Disease insect vectors from Arizona vineyards.</title>
        <authorList>
            <person name="Tassone E.E."/>
        </authorList>
    </citation>
    <scope>NUCLEOTIDE SEQUENCE</scope>
</reference>
<evidence type="ECO:0000256" key="5">
    <source>
        <dbReference type="ARBA" id="ARBA00022989"/>
    </source>
</evidence>
<feature type="transmembrane region" description="Helical" evidence="9">
    <location>
        <begin position="77"/>
        <end position="101"/>
    </location>
</feature>
<evidence type="ECO:0000256" key="3">
    <source>
        <dbReference type="ARBA" id="ARBA00022475"/>
    </source>
</evidence>
<accession>A0A1B6DAB3</accession>
<evidence type="ECO:0000256" key="9">
    <source>
        <dbReference type="SAM" id="Phobius"/>
    </source>
</evidence>
<keyword evidence="6 9" id="KW-0472">Membrane</keyword>
<evidence type="ECO:0000256" key="6">
    <source>
        <dbReference type="ARBA" id="ARBA00023136"/>
    </source>
</evidence>
<dbReference type="EMBL" id="GEDC01014664">
    <property type="protein sequence ID" value="JAS22634.1"/>
    <property type="molecule type" value="Transcribed_RNA"/>
</dbReference>
<dbReference type="AlphaFoldDB" id="A0A1B6DAB3"/>
<dbReference type="InterPro" id="IPR001320">
    <property type="entry name" value="Iontro_rcpt_C"/>
</dbReference>
<dbReference type="PANTHER" id="PTHR42643">
    <property type="entry name" value="IONOTROPIC RECEPTOR 20A-RELATED"/>
    <property type="match status" value="1"/>
</dbReference>
<keyword evidence="8" id="KW-0325">Glycoprotein</keyword>
<evidence type="ECO:0000256" key="2">
    <source>
        <dbReference type="ARBA" id="ARBA00008685"/>
    </source>
</evidence>
<feature type="transmembrane region" description="Helical" evidence="9">
    <location>
        <begin position="14"/>
        <end position="33"/>
    </location>
</feature>
<dbReference type="Pfam" id="PF00060">
    <property type="entry name" value="Lig_chan"/>
    <property type="match status" value="1"/>
</dbReference>
<proteinExistence type="inferred from homology"/>
<name>A0A1B6DAB3_9HEMI</name>
<feature type="transmembrane region" description="Helical" evidence="9">
    <location>
        <begin position="254"/>
        <end position="276"/>
    </location>
</feature>
<comment type="similarity">
    <text evidence="2">Belongs to the glutamate-gated ion channel (TC 1.A.10.1) family.</text>
</comment>
<sequence>MEKDIFIRNTTDMVWLYMCCVLGVLAVCFRISTNQHHRIKPSHSDWPWIEVIQWVLAAICQQGAFKEPLGCSCRTMFLIGYFVTYLLYTGFAAGVTSLLAIRKDAVMLSLNDVIEQKFQLATVDNFNENTEISSLVDDRKIIKCINFKSLLYKVLNSNTIGMAIENDFIQYLTTKEDKNQRCKLVFSVIPYSTQIKAFAVHRSSPYKEKLNYWLLRLCEHGVLKRSSKKFFKKVPECPLKPGFTEASYRHVQSAFLILQFSIFISAVLLLAEIFIYHNKTTLFRVKRTKNNIGRQNNKPIIFFK</sequence>
<evidence type="ECO:0000256" key="7">
    <source>
        <dbReference type="ARBA" id="ARBA00023170"/>
    </source>
</evidence>
<dbReference type="GO" id="GO:0050906">
    <property type="term" value="P:detection of stimulus involved in sensory perception"/>
    <property type="evidence" value="ECO:0007669"/>
    <property type="project" value="UniProtKB-ARBA"/>
</dbReference>
<evidence type="ECO:0000313" key="11">
    <source>
        <dbReference type="EMBL" id="JAS22634.1"/>
    </source>
</evidence>
<dbReference type="Gene3D" id="3.40.190.10">
    <property type="entry name" value="Periplasmic binding protein-like II"/>
    <property type="match status" value="1"/>
</dbReference>